<protein>
    <recommendedName>
        <fullName evidence="2">Peptidase S9A N-terminal domain-containing protein</fullName>
    </recommendedName>
</protein>
<evidence type="ECO:0000259" key="2">
    <source>
        <dbReference type="Pfam" id="PF02897"/>
    </source>
</evidence>
<dbReference type="Gene3D" id="3.40.50.1820">
    <property type="entry name" value="alpha/beta hydrolase"/>
    <property type="match status" value="1"/>
</dbReference>
<dbReference type="RefSeq" id="WP_181897070.1">
    <property type="nucleotide sequence ID" value="NZ_NJNR01000043.1"/>
</dbReference>
<dbReference type="InterPro" id="IPR029058">
    <property type="entry name" value="AB_hydrolase_fold"/>
</dbReference>
<dbReference type="InterPro" id="IPR023302">
    <property type="entry name" value="Pept_S9A_N"/>
</dbReference>
<feature type="region of interest" description="Disordered" evidence="1">
    <location>
        <begin position="1"/>
        <end position="20"/>
    </location>
</feature>
<reference evidence="3 4" key="1">
    <citation type="journal article" date="2017" name="Anaerobe">
        <title>Quantification, isolation and characterization of Bifidobacterium from the vaginal microbiomes of reproductive aged women.</title>
        <authorList>
            <person name="Freitas A.C."/>
            <person name="Hill J.E."/>
        </authorList>
    </citation>
    <scope>NUCLEOTIDE SEQUENCE [LARGE SCALE GENOMIC DNA]</scope>
    <source>
        <strain evidence="3 4">N6D05</strain>
    </source>
</reference>
<dbReference type="Proteomes" id="UP000257074">
    <property type="component" value="Unassembled WGS sequence"/>
</dbReference>
<sequence length="66" mass="7837">MTDESTNAAAAMPPYAKREPKRREFHGDVFEDDYEWMRDKDSDDVRSYVAAENQYCERRMAHLADF</sequence>
<feature type="non-terminal residue" evidence="3">
    <location>
        <position position="66"/>
    </location>
</feature>
<evidence type="ECO:0000313" key="3">
    <source>
        <dbReference type="EMBL" id="RDX07052.1"/>
    </source>
</evidence>
<evidence type="ECO:0000313" key="4">
    <source>
        <dbReference type="Proteomes" id="UP000257074"/>
    </source>
</evidence>
<dbReference type="EMBL" id="NJNR01000043">
    <property type="protein sequence ID" value="RDX07052.1"/>
    <property type="molecule type" value="Genomic_DNA"/>
</dbReference>
<dbReference type="AlphaFoldDB" id="A0A3D8TY79"/>
<gene>
    <name evidence="3" type="ORF">CE169_07870</name>
</gene>
<dbReference type="SUPFAM" id="SSF50993">
    <property type="entry name" value="Peptidase/esterase 'gauge' domain"/>
    <property type="match status" value="1"/>
</dbReference>
<accession>A0A3D8TY79</accession>
<dbReference type="GO" id="GO:0004252">
    <property type="term" value="F:serine-type endopeptidase activity"/>
    <property type="evidence" value="ECO:0007669"/>
    <property type="project" value="InterPro"/>
</dbReference>
<organism evidence="3 4">
    <name type="scientific">Bifidobacterium longum</name>
    <dbReference type="NCBI Taxonomy" id="216816"/>
    <lineage>
        <taxon>Bacteria</taxon>
        <taxon>Bacillati</taxon>
        <taxon>Actinomycetota</taxon>
        <taxon>Actinomycetes</taxon>
        <taxon>Bifidobacteriales</taxon>
        <taxon>Bifidobacteriaceae</taxon>
        <taxon>Bifidobacterium</taxon>
    </lineage>
</organism>
<proteinExistence type="predicted"/>
<comment type="caution">
    <text evidence="3">The sequence shown here is derived from an EMBL/GenBank/DDBJ whole genome shotgun (WGS) entry which is preliminary data.</text>
</comment>
<dbReference type="Pfam" id="PF02897">
    <property type="entry name" value="Peptidase_S9_N"/>
    <property type="match status" value="1"/>
</dbReference>
<feature type="domain" description="Peptidase S9A N-terminal" evidence="2">
    <location>
        <begin position="13"/>
        <end position="65"/>
    </location>
</feature>
<evidence type="ECO:0000256" key="1">
    <source>
        <dbReference type="SAM" id="MobiDB-lite"/>
    </source>
</evidence>
<name>A0A3D8TY79_BIFLN</name>